<name>A0A2V2N8B5_9EURY</name>
<dbReference type="Proteomes" id="UP000245657">
    <property type="component" value="Unassembled WGS sequence"/>
</dbReference>
<evidence type="ECO:0000313" key="3">
    <source>
        <dbReference type="Proteomes" id="UP000245657"/>
    </source>
</evidence>
<comment type="caution">
    <text evidence="2">The sequence shown here is derived from an EMBL/GenBank/DDBJ whole genome shotgun (WGS) entry which is preliminary data.</text>
</comment>
<dbReference type="RefSeq" id="WP_109968259.1">
    <property type="nucleotide sequence ID" value="NZ_CP176093.1"/>
</dbReference>
<evidence type="ECO:0000259" key="1">
    <source>
        <dbReference type="Pfam" id="PF08308"/>
    </source>
</evidence>
<sequence>MSLQSGFFTIEYKRLRVGVFALLLIFIICSIGGMVSAANPGYGYFKVDSAPQTGEVIFDGKSYGYTPALIQVNEDSSPSHEVVVKMEGYEEYSQQISYNPGRGQTVPISLDASHTLDHIGEFLSRQ</sequence>
<gene>
    <name evidence="2" type="ORF">DK846_07295</name>
</gene>
<keyword evidence="3" id="KW-1185">Reference proteome</keyword>
<dbReference type="EMBL" id="QGMY01000006">
    <property type="protein sequence ID" value="PWR72748.1"/>
    <property type="molecule type" value="Genomic_DNA"/>
</dbReference>
<organism evidence="2 3">
    <name type="scientific">Methanospirillum lacunae</name>
    <dbReference type="NCBI Taxonomy" id="668570"/>
    <lineage>
        <taxon>Archaea</taxon>
        <taxon>Methanobacteriati</taxon>
        <taxon>Methanobacteriota</taxon>
        <taxon>Stenosarchaea group</taxon>
        <taxon>Methanomicrobia</taxon>
        <taxon>Methanomicrobiales</taxon>
        <taxon>Methanospirillaceae</taxon>
        <taxon>Methanospirillum</taxon>
    </lineage>
</organism>
<protein>
    <recommendedName>
        <fullName evidence="1">PEGA domain-containing protein</fullName>
    </recommendedName>
</protein>
<dbReference type="OrthoDB" id="384314at2157"/>
<dbReference type="AlphaFoldDB" id="A0A2V2N8B5"/>
<accession>A0A2V2N8B5</accession>
<dbReference type="InterPro" id="IPR013229">
    <property type="entry name" value="PEGA"/>
</dbReference>
<reference evidence="2 3" key="1">
    <citation type="submission" date="2018-05" db="EMBL/GenBank/DDBJ databases">
        <title>Draft genome of Methanospirillum lacunae Ki8-1.</title>
        <authorList>
            <person name="Dueholm M.S."/>
            <person name="Nielsen P.H."/>
            <person name="Bakmann L.F."/>
            <person name="Otzen D.E."/>
        </authorList>
    </citation>
    <scope>NUCLEOTIDE SEQUENCE [LARGE SCALE GENOMIC DNA]</scope>
    <source>
        <strain evidence="2 3">Ki8-1</strain>
    </source>
</reference>
<proteinExistence type="predicted"/>
<dbReference type="Pfam" id="PF08308">
    <property type="entry name" value="PEGA"/>
    <property type="match status" value="1"/>
</dbReference>
<feature type="domain" description="PEGA" evidence="1">
    <location>
        <begin position="46"/>
        <end position="109"/>
    </location>
</feature>
<evidence type="ECO:0000313" key="2">
    <source>
        <dbReference type="EMBL" id="PWR72748.1"/>
    </source>
</evidence>
<dbReference type="GeneID" id="97548552"/>